<gene>
    <name evidence="1" type="ORF">COCSUDRAFT_59764</name>
</gene>
<comment type="caution">
    <text evidence="1">The sequence shown here is derived from an EMBL/GenBank/DDBJ whole genome shotgun (WGS) entry which is preliminary data.</text>
</comment>
<organism evidence="1 2">
    <name type="scientific">Coccomyxa subellipsoidea (strain C-169)</name>
    <name type="common">Green microalga</name>
    <dbReference type="NCBI Taxonomy" id="574566"/>
    <lineage>
        <taxon>Eukaryota</taxon>
        <taxon>Viridiplantae</taxon>
        <taxon>Chlorophyta</taxon>
        <taxon>core chlorophytes</taxon>
        <taxon>Trebouxiophyceae</taxon>
        <taxon>Trebouxiophyceae incertae sedis</taxon>
        <taxon>Coccomyxaceae</taxon>
        <taxon>Coccomyxa</taxon>
        <taxon>Coccomyxa subellipsoidea</taxon>
    </lineage>
</organism>
<dbReference type="EMBL" id="AGSI01000021">
    <property type="protein sequence ID" value="EIE18833.1"/>
    <property type="molecule type" value="Genomic_DNA"/>
</dbReference>
<keyword evidence="2" id="KW-1185">Reference proteome</keyword>
<dbReference type="Proteomes" id="UP000007264">
    <property type="component" value="Unassembled WGS sequence"/>
</dbReference>
<accession>I0YKB4</accession>
<dbReference type="AlphaFoldDB" id="I0YKB4"/>
<dbReference type="GeneID" id="17036783"/>
<sequence>MTPTAQVGGFSEQSSDVVNLASPTFRAAAQSVNSKAPRERAVIKSFTRTPNSEDADSFGFMTPGVTATPASASFQQATPEQEVQDIWQPAFDNAGASAHQAADAESYMMGQRAALMDAFKLALPGQSQLGGMVRDLHRLQSQVDEERLHARHAESSLAEVATKVQGLADRFTTLETHRLPDMDNRIERASTALISQARISEFHATLDMMNDALARISERKESPGGYIFGGGGGGNAAGGGGLSSSLIWLLQTAAGYARRSLSQADVAAVFLSRRILLDRAALQGSGMPREAAAEGNALGLRLRAAARPALGSAAFLAAVEAAWQLHERWSGLLPRQLRAATAPAALGIRAVRGATWAAAILLTAVAARESAFSLVDAGFSAAQRCQASLITVIPRSGYLVWGSSTVSSAAADDISKAEGNAETAVVADSACRIGSAAAEDAMEKGLSPFAGKG</sequence>
<evidence type="ECO:0000313" key="1">
    <source>
        <dbReference type="EMBL" id="EIE18833.1"/>
    </source>
</evidence>
<reference evidence="1 2" key="1">
    <citation type="journal article" date="2012" name="Genome Biol.">
        <title>The genome of the polar eukaryotic microalga coccomyxa subellipsoidea reveals traits of cold adaptation.</title>
        <authorList>
            <person name="Blanc G."/>
            <person name="Agarkova I."/>
            <person name="Grimwood J."/>
            <person name="Kuo A."/>
            <person name="Brueggeman A."/>
            <person name="Dunigan D."/>
            <person name="Gurnon J."/>
            <person name="Ladunga I."/>
            <person name="Lindquist E."/>
            <person name="Lucas S."/>
            <person name="Pangilinan J."/>
            <person name="Proschold T."/>
            <person name="Salamov A."/>
            <person name="Schmutz J."/>
            <person name="Weeks D."/>
            <person name="Yamada T."/>
            <person name="Claverie J.M."/>
            <person name="Grigoriev I."/>
            <person name="Van Etten J."/>
            <person name="Lomsadze A."/>
            <person name="Borodovsky M."/>
        </authorList>
    </citation>
    <scope>NUCLEOTIDE SEQUENCE [LARGE SCALE GENOMIC DNA]</scope>
    <source>
        <strain evidence="1 2">C-169</strain>
    </source>
</reference>
<proteinExistence type="predicted"/>
<protein>
    <submittedName>
        <fullName evidence="1">Uncharacterized protein</fullName>
    </submittedName>
</protein>
<dbReference type="OrthoDB" id="2021175at2759"/>
<name>I0YKB4_COCSC</name>
<dbReference type="RefSeq" id="XP_005643377.1">
    <property type="nucleotide sequence ID" value="XM_005643320.1"/>
</dbReference>
<dbReference type="KEGG" id="csl:COCSUDRAFT_59764"/>
<evidence type="ECO:0000313" key="2">
    <source>
        <dbReference type="Proteomes" id="UP000007264"/>
    </source>
</evidence>